<evidence type="ECO:0000256" key="1">
    <source>
        <dbReference type="ARBA" id="ARBA00017625"/>
    </source>
</evidence>
<reference evidence="6 7" key="1">
    <citation type="submission" date="2019-01" db="EMBL/GenBank/DDBJ databases">
        <title>Draft genome sequences of the type strains of six Macrococcus species.</title>
        <authorList>
            <person name="Mazhar S."/>
            <person name="Altermann E."/>
            <person name="Hill C."/>
            <person name="Mcauliffe O."/>
        </authorList>
    </citation>
    <scope>NUCLEOTIDE SEQUENCE [LARGE SCALE GENOMIC DNA]</scope>
    <source>
        <strain evidence="6 7">ATCC 51828</strain>
    </source>
</reference>
<evidence type="ECO:0000259" key="5">
    <source>
        <dbReference type="PROSITE" id="PS50075"/>
    </source>
</evidence>
<dbReference type="SUPFAM" id="SSF56801">
    <property type="entry name" value="Acetyl-CoA synthetase-like"/>
    <property type="match status" value="1"/>
</dbReference>
<name>A0A9Q8CCS2_9STAP</name>
<dbReference type="Gene3D" id="3.30.300.30">
    <property type="match status" value="1"/>
</dbReference>
<evidence type="ECO:0000256" key="3">
    <source>
        <dbReference type="ARBA" id="ARBA00022553"/>
    </source>
</evidence>
<dbReference type="InterPro" id="IPR042099">
    <property type="entry name" value="ANL_N_sf"/>
</dbReference>
<dbReference type="InterPro" id="IPR045851">
    <property type="entry name" value="AMP-bd_C_sf"/>
</dbReference>
<dbReference type="PROSITE" id="PS00455">
    <property type="entry name" value="AMP_BINDING"/>
    <property type="match status" value="1"/>
</dbReference>
<dbReference type="Pfam" id="PF00501">
    <property type="entry name" value="AMP-binding"/>
    <property type="match status" value="1"/>
</dbReference>
<keyword evidence="2" id="KW-0596">Phosphopantetheine</keyword>
<evidence type="ECO:0000256" key="4">
    <source>
        <dbReference type="ARBA" id="ARBA00032875"/>
    </source>
</evidence>
<dbReference type="Gene3D" id="1.10.1200.10">
    <property type="entry name" value="ACP-like"/>
    <property type="match status" value="1"/>
</dbReference>
<dbReference type="PANTHER" id="PTHR44845">
    <property type="entry name" value="CARRIER DOMAIN-CONTAINING PROTEIN"/>
    <property type="match status" value="1"/>
</dbReference>
<evidence type="ECO:0000313" key="6">
    <source>
        <dbReference type="EMBL" id="TDL95496.1"/>
    </source>
</evidence>
<evidence type="ECO:0000256" key="2">
    <source>
        <dbReference type="ARBA" id="ARBA00022450"/>
    </source>
</evidence>
<dbReference type="InterPro" id="IPR020845">
    <property type="entry name" value="AMP-binding_CS"/>
</dbReference>
<dbReference type="SUPFAM" id="SSF47336">
    <property type="entry name" value="ACP-like"/>
    <property type="match status" value="1"/>
</dbReference>
<dbReference type="SUPFAM" id="SSF52777">
    <property type="entry name" value="CoA-dependent acyltransferases"/>
    <property type="match status" value="1"/>
</dbReference>
<dbReference type="OrthoDB" id="9765680at2"/>
<dbReference type="EMBL" id="SCWD01000006">
    <property type="protein sequence ID" value="TDL95496.1"/>
    <property type="molecule type" value="Genomic_DNA"/>
</dbReference>
<dbReference type="InterPro" id="IPR000873">
    <property type="entry name" value="AMP-dep_synth/lig_dom"/>
</dbReference>
<dbReference type="InterPro" id="IPR009081">
    <property type="entry name" value="PP-bd_ACP"/>
</dbReference>
<keyword evidence="3" id="KW-0597">Phosphoprotein</keyword>
<dbReference type="InterPro" id="IPR036736">
    <property type="entry name" value="ACP-like_sf"/>
</dbReference>
<dbReference type="PROSITE" id="PS50075">
    <property type="entry name" value="CARRIER"/>
    <property type="match status" value="1"/>
</dbReference>
<proteinExistence type="predicted"/>
<organism evidence="6 7">
    <name type="scientific">Macrococcus carouselicus</name>
    <dbReference type="NCBI Taxonomy" id="69969"/>
    <lineage>
        <taxon>Bacteria</taxon>
        <taxon>Bacillati</taxon>
        <taxon>Bacillota</taxon>
        <taxon>Bacilli</taxon>
        <taxon>Bacillales</taxon>
        <taxon>Staphylococcaceae</taxon>
        <taxon>Macrococcus</taxon>
    </lineage>
</organism>
<dbReference type="Pfam" id="PF00550">
    <property type="entry name" value="PP-binding"/>
    <property type="match status" value="1"/>
</dbReference>
<dbReference type="RefSeq" id="WP_133418344.1">
    <property type="nucleotide sequence ID" value="NZ_SCWD01000006.1"/>
</dbReference>
<dbReference type="AlphaFoldDB" id="A0A9Q8CCS2"/>
<accession>A0A9Q8CCS2</accession>
<sequence>MIINILKNNALLFPEKIALEDNNQSYTYREVDTITNYLANKINQSIGKNKRILLRLTHSPDIILAVLSIIKSNNTFVPLPLDIDSEKFEHIFVSTKADLLITNIDLDFQQPREVKIMDIRNSINKRNLEFHNNYEYSEENEIYIMHTSGSTGKPKGVIINQKNLNYILNNIQIISPVNYLSTYLFSTPYTFDVSITEILGWIQGGGKVYTMPLKSIENYRLFTNKVKKYNITHFATSPSNFSTLIRILKKSEFYLLDQLKYVLICGEKFTKNIHDFYISNNFNFTLINVYGPTETTVYASYYILPRHQINDIPIGIPILDTTFKIFNDDKKECNEGLLHISGKGVSNGYIQEEMNGNFIQINNEMYYNTGDIVKRNEHLYYFKGRTDSQVKINGVRVELGEIESNIEKFKGVDKCVVIKNYRKLYAFILSDINLDGLKKKIEQLYPSFLVPHHFVVINQFPITSNGKIDKKKLIKKYIQSDPINESDNMDIEYLDLLKEISRILDIPIYDLHSNNNILDLGLDSLNIVQLILTLENYFDIKLEYSDIYSSENLNLLIKNCLIKKENDFIIVDKNLNDIQKNKIYKKLNDYLFQDFSPVHSFPVIHTQRLQFYNKFRSAAIVKYKFDKIDNALKVLNKLFLKHQILNSRITSTDGYLAFEIKKNISSVITIDDFNNSTAVISHIENIAPEILETSRKHNGLLSIPIIITNGSETYLLLILDHAIADKSVEKILMEEISFIIQGKEVPYSISYEQYCNYVFKFNKNKYLKKNTIHNNLISFNHDIRNFNIKLIPQKKTITAIPDPKLLKSIDYILFVSYHICKEIHRISNINKIIVAVLYDGRPLKDMRYTVGSCASSKYLLFDKENSYKDFYEKNIDVFHSTNYIDVFYRPGFLFNKNYPIFTEKEVFYKEKLSDISKISFNFLGEFDDLTKKEYLNNIKDTFLELQNTSKKIYINSFINNGYIHIISTHEIF</sequence>
<gene>
    <name evidence="6" type="ORF">ERX40_09945</name>
</gene>
<dbReference type="Gene3D" id="3.40.50.12780">
    <property type="entry name" value="N-terminal domain of ligase-like"/>
    <property type="match status" value="1"/>
</dbReference>
<comment type="caution">
    <text evidence="6">The sequence shown here is derived from an EMBL/GenBank/DDBJ whole genome shotgun (WGS) entry which is preliminary data.</text>
</comment>
<feature type="domain" description="Carrier" evidence="5">
    <location>
        <begin position="487"/>
        <end position="564"/>
    </location>
</feature>
<evidence type="ECO:0000313" key="7">
    <source>
        <dbReference type="Proteomes" id="UP000295280"/>
    </source>
</evidence>
<keyword evidence="7" id="KW-1185">Reference proteome</keyword>
<dbReference type="PANTHER" id="PTHR44845:SF6">
    <property type="entry name" value="BETA-ALANINE-ACTIVATING ENZYME"/>
    <property type="match status" value="1"/>
</dbReference>
<protein>
    <recommendedName>
        <fullName evidence="1">Putative long chain fatty acid-CoA ligase VraA</fullName>
    </recommendedName>
    <alternativeName>
        <fullName evidence="4">Acyl-CoA synthetase</fullName>
    </alternativeName>
</protein>
<dbReference type="Proteomes" id="UP000295280">
    <property type="component" value="Unassembled WGS sequence"/>
</dbReference>